<dbReference type="Proteomes" id="UP000316778">
    <property type="component" value="Unassembled WGS sequence"/>
</dbReference>
<protein>
    <submittedName>
        <fullName evidence="2">Uncharacterized protein (TIGR02145 family)</fullName>
    </submittedName>
</protein>
<dbReference type="Pfam" id="PF09603">
    <property type="entry name" value="Fib_succ_major"/>
    <property type="match status" value="1"/>
</dbReference>
<dbReference type="AlphaFoldDB" id="A0A562T607"/>
<dbReference type="NCBIfam" id="TIGR02145">
    <property type="entry name" value="Fib_succ_major"/>
    <property type="match status" value="1"/>
</dbReference>
<reference evidence="2 3" key="1">
    <citation type="journal article" date="2013" name="Stand. Genomic Sci.">
        <title>Genomic Encyclopedia of Type Strains, Phase I: The one thousand microbial genomes (KMG-I) project.</title>
        <authorList>
            <person name="Kyrpides N.C."/>
            <person name="Woyke T."/>
            <person name="Eisen J.A."/>
            <person name="Garrity G."/>
            <person name="Lilburn T.G."/>
            <person name="Beck B.J."/>
            <person name="Whitman W.B."/>
            <person name="Hugenholtz P."/>
            <person name="Klenk H.P."/>
        </authorList>
    </citation>
    <scope>NUCLEOTIDE SEQUENCE [LARGE SCALE GENOMIC DNA]</scope>
    <source>
        <strain evidence="2 3">DSM 13484</strain>
    </source>
</reference>
<evidence type="ECO:0000259" key="1">
    <source>
        <dbReference type="Pfam" id="PF09603"/>
    </source>
</evidence>
<evidence type="ECO:0000313" key="2">
    <source>
        <dbReference type="EMBL" id="TWI88955.1"/>
    </source>
</evidence>
<dbReference type="InterPro" id="IPR011871">
    <property type="entry name" value="Fib_succ_major"/>
</dbReference>
<evidence type="ECO:0000313" key="3">
    <source>
        <dbReference type="Proteomes" id="UP000316778"/>
    </source>
</evidence>
<proteinExistence type="predicted"/>
<feature type="domain" description="Fibrobacter succinogenes major paralogous" evidence="1">
    <location>
        <begin position="33"/>
        <end position="218"/>
    </location>
</feature>
<dbReference type="EMBL" id="VLLG01000003">
    <property type="protein sequence ID" value="TWI88955.1"/>
    <property type="molecule type" value="Genomic_DNA"/>
</dbReference>
<accession>A0A562T607</accession>
<dbReference type="OrthoDB" id="9805760at2"/>
<dbReference type="RefSeq" id="WP_145714924.1">
    <property type="nucleotide sequence ID" value="NZ_BAAAFY010000001.1"/>
</dbReference>
<gene>
    <name evidence="2" type="ORF">LX66_3046</name>
</gene>
<sequence length="226" mass="25562">MRRTLFVLVCFLLFRNQPLYSQGEGNGENITGVSIGNQVWSATNTDVLTFRNGDTIPHARSAGEWEKAGREGTPAWCYYQSDTGEVRNYGRMYNWFAVNDERGLAPVGWHVATQDDWITLEDFLGKDKAGVLFRNDSVWNTGNTHSGTGILLGGYRGRDGRFTGMGEFTYMTSATETDIRDSRNDQMAIWGRGVHIDNKTVMRCALDKQFGLYVRYVRDAAIRVKM</sequence>
<comment type="caution">
    <text evidence="2">The sequence shown here is derived from an EMBL/GenBank/DDBJ whole genome shotgun (WGS) entry which is preliminary data.</text>
</comment>
<keyword evidence="3" id="KW-1185">Reference proteome</keyword>
<organism evidence="2 3">
    <name type="scientific">Chitinophaga japonensis</name>
    <name type="common">Flexibacter japonensis</name>
    <dbReference type="NCBI Taxonomy" id="104662"/>
    <lineage>
        <taxon>Bacteria</taxon>
        <taxon>Pseudomonadati</taxon>
        <taxon>Bacteroidota</taxon>
        <taxon>Chitinophagia</taxon>
        <taxon>Chitinophagales</taxon>
        <taxon>Chitinophagaceae</taxon>
        <taxon>Chitinophaga</taxon>
    </lineage>
</organism>
<name>A0A562T607_CHIJA</name>